<dbReference type="CDD" id="cd00303">
    <property type="entry name" value="retropepsin_like"/>
    <property type="match status" value="2"/>
</dbReference>
<dbReference type="Gene3D" id="2.40.70.10">
    <property type="entry name" value="Acid Proteases"/>
    <property type="match status" value="2"/>
</dbReference>
<organism evidence="1 2">
    <name type="scientific">Triangularia setosa</name>
    <dbReference type="NCBI Taxonomy" id="2587417"/>
    <lineage>
        <taxon>Eukaryota</taxon>
        <taxon>Fungi</taxon>
        <taxon>Dikarya</taxon>
        <taxon>Ascomycota</taxon>
        <taxon>Pezizomycotina</taxon>
        <taxon>Sordariomycetes</taxon>
        <taxon>Sordariomycetidae</taxon>
        <taxon>Sordariales</taxon>
        <taxon>Podosporaceae</taxon>
        <taxon>Triangularia</taxon>
    </lineage>
</organism>
<proteinExistence type="predicted"/>
<evidence type="ECO:0000313" key="1">
    <source>
        <dbReference type="EMBL" id="KAK4176146.1"/>
    </source>
</evidence>
<gene>
    <name evidence="1" type="ORF">QBC36DRAFT_13430</name>
</gene>
<reference evidence="1" key="1">
    <citation type="journal article" date="2023" name="Mol. Phylogenet. Evol.">
        <title>Genome-scale phylogeny and comparative genomics of the fungal order Sordariales.</title>
        <authorList>
            <person name="Hensen N."/>
            <person name="Bonometti L."/>
            <person name="Westerberg I."/>
            <person name="Brannstrom I.O."/>
            <person name="Guillou S."/>
            <person name="Cros-Aarteil S."/>
            <person name="Calhoun S."/>
            <person name="Haridas S."/>
            <person name="Kuo A."/>
            <person name="Mondo S."/>
            <person name="Pangilinan J."/>
            <person name="Riley R."/>
            <person name="LaButti K."/>
            <person name="Andreopoulos B."/>
            <person name="Lipzen A."/>
            <person name="Chen C."/>
            <person name="Yan M."/>
            <person name="Daum C."/>
            <person name="Ng V."/>
            <person name="Clum A."/>
            <person name="Steindorff A."/>
            <person name="Ohm R.A."/>
            <person name="Martin F."/>
            <person name="Silar P."/>
            <person name="Natvig D.O."/>
            <person name="Lalanne C."/>
            <person name="Gautier V."/>
            <person name="Ament-Velasquez S.L."/>
            <person name="Kruys A."/>
            <person name="Hutchinson M.I."/>
            <person name="Powell A.J."/>
            <person name="Barry K."/>
            <person name="Miller A.N."/>
            <person name="Grigoriev I.V."/>
            <person name="Debuchy R."/>
            <person name="Gladieux P."/>
            <person name="Hiltunen Thoren M."/>
            <person name="Johannesson H."/>
        </authorList>
    </citation>
    <scope>NUCLEOTIDE SEQUENCE</scope>
    <source>
        <strain evidence="1">CBS 892.96</strain>
    </source>
</reference>
<dbReference type="Proteomes" id="UP001302321">
    <property type="component" value="Unassembled WGS sequence"/>
</dbReference>
<comment type="caution">
    <text evidence="1">The sequence shown here is derived from an EMBL/GenBank/DDBJ whole genome shotgun (WGS) entry which is preliminary data.</text>
</comment>
<evidence type="ECO:0000313" key="2">
    <source>
        <dbReference type="Proteomes" id="UP001302321"/>
    </source>
</evidence>
<dbReference type="EMBL" id="MU866207">
    <property type="protein sequence ID" value="KAK4176146.1"/>
    <property type="molecule type" value="Genomic_DNA"/>
</dbReference>
<dbReference type="InterPro" id="IPR021109">
    <property type="entry name" value="Peptidase_aspartic_dom_sf"/>
</dbReference>
<name>A0AAN6W837_9PEZI</name>
<protein>
    <submittedName>
        <fullName evidence="1">Uncharacterized protein</fullName>
    </submittedName>
</protein>
<dbReference type="SUPFAM" id="SSF50630">
    <property type="entry name" value="Acid proteases"/>
    <property type="match status" value="1"/>
</dbReference>
<accession>A0AAN6W837</accession>
<dbReference type="AlphaFoldDB" id="A0AAN6W837"/>
<keyword evidence="2" id="KW-1185">Reference proteome</keyword>
<sequence length="221" mass="24586">MYPGYGVTQNIMSPKAASKLGLDIYPNTETFTLADGSTIESKGIVSTKYSFPGEESPEQPIEFDIIDNLVVDILVGRSFLEGTETLTKHTERISVVPRRPITPLPRILHISMSSVFFRCYLNHLEVYANADTGAEMNLMSEEFVKKHRLASAPPDDNHQSVFLANGSTVGILGMVLARFNPIQKTEPTAPHSQMKLFYILRNLTSDVLLGRDLLIEIQAFV</sequence>
<reference evidence="1" key="2">
    <citation type="submission" date="2023-05" db="EMBL/GenBank/DDBJ databases">
        <authorList>
            <consortium name="Lawrence Berkeley National Laboratory"/>
            <person name="Steindorff A."/>
            <person name="Hensen N."/>
            <person name="Bonometti L."/>
            <person name="Westerberg I."/>
            <person name="Brannstrom I.O."/>
            <person name="Guillou S."/>
            <person name="Cros-Aarteil S."/>
            <person name="Calhoun S."/>
            <person name="Haridas S."/>
            <person name="Kuo A."/>
            <person name="Mondo S."/>
            <person name="Pangilinan J."/>
            <person name="Riley R."/>
            <person name="Labutti K."/>
            <person name="Andreopoulos B."/>
            <person name="Lipzen A."/>
            <person name="Chen C."/>
            <person name="Yanf M."/>
            <person name="Daum C."/>
            <person name="Ng V."/>
            <person name="Clum A."/>
            <person name="Ohm R."/>
            <person name="Martin F."/>
            <person name="Silar P."/>
            <person name="Natvig D."/>
            <person name="Lalanne C."/>
            <person name="Gautier V."/>
            <person name="Ament-Velasquez S.L."/>
            <person name="Kruys A."/>
            <person name="Hutchinson M.I."/>
            <person name="Powell A.J."/>
            <person name="Barry K."/>
            <person name="Miller A.N."/>
            <person name="Grigoriev I.V."/>
            <person name="Debuchy R."/>
            <person name="Gladieux P."/>
            <person name="Thoren M.H."/>
            <person name="Johannesson H."/>
        </authorList>
    </citation>
    <scope>NUCLEOTIDE SEQUENCE</scope>
    <source>
        <strain evidence="1">CBS 892.96</strain>
    </source>
</reference>